<feature type="region of interest" description="Disordered" evidence="1">
    <location>
        <begin position="47"/>
        <end position="87"/>
    </location>
</feature>
<reference evidence="2 3" key="1">
    <citation type="journal article" date="2023" name="Nucleic Acids Res.">
        <title>The hologenome of Daphnia magna reveals possible DNA methylation and microbiome-mediated evolution of the host genome.</title>
        <authorList>
            <person name="Chaturvedi A."/>
            <person name="Li X."/>
            <person name="Dhandapani V."/>
            <person name="Marshall H."/>
            <person name="Kissane S."/>
            <person name="Cuenca-Cambronero M."/>
            <person name="Asole G."/>
            <person name="Calvet F."/>
            <person name="Ruiz-Romero M."/>
            <person name="Marangio P."/>
            <person name="Guigo R."/>
            <person name="Rago D."/>
            <person name="Mirbahai L."/>
            <person name="Eastwood N."/>
            <person name="Colbourne J.K."/>
            <person name="Zhou J."/>
            <person name="Mallon E."/>
            <person name="Orsini L."/>
        </authorList>
    </citation>
    <scope>NUCLEOTIDE SEQUENCE [LARGE SCALE GENOMIC DNA]</scope>
    <source>
        <strain evidence="2">LRV0_1</strain>
    </source>
</reference>
<keyword evidence="3" id="KW-1185">Reference proteome</keyword>
<sequence>MSHSKKEKICAANRCGGVENMNDKKRKFHMASVNMELDDMHLYSKISSRSSLKNPKRKWLPSITLQKEKEEDGRNSPPWFSKMECAG</sequence>
<dbReference type="Proteomes" id="UP001234178">
    <property type="component" value="Unassembled WGS sequence"/>
</dbReference>
<accession>A0ABQ9YQV9</accession>
<name>A0ABQ9YQV9_9CRUS</name>
<evidence type="ECO:0000256" key="1">
    <source>
        <dbReference type="SAM" id="MobiDB-lite"/>
    </source>
</evidence>
<evidence type="ECO:0000313" key="2">
    <source>
        <dbReference type="EMBL" id="KAK4003004.1"/>
    </source>
</evidence>
<evidence type="ECO:0000313" key="3">
    <source>
        <dbReference type="Proteomes" id="UP001234178"/>
    </source>
</evidence>
<dbReference type="EMBL" id="JAOYFB010000001">
    <property type="protein sequence ID" value="KAK4003004.1"/>
    <property type="molecule type" value="Genomic_DNA"/>
</dbReference>
<protein>
    <submittedName>
        <fullName evidence="2">Uncharacterized protein</fullName>
    </submittedName>
</protein>
<comment type="caution">
    <text evidence="2">The sequence shown here is derived from an EMBL/GenBank/DDBJ whole genome shotgun (WGS) entry which is preliminary data.</text>
</comment>
<gene>
    <name evidence="2" type="ORF">OUZ56_004793</name>
</gene>
<organism evidence="2 3">
    <name type="scientific">Daphnia magna</name>
    <dbReference type="NCBI Taxonomy" id="35525"/>
    <lineage>
        <taxon>Eukaryota</taxon>
        <taxon>Metazoa</taxon>
        <taxon>Ecdysozoa</taxon>
        <taxon>Arthropoda</taxon>
        <taxon>Crustacea</taxon>
        <taxon>Branchiopoda</taxon>
        <taxon>Diplostraca</taxon>
        <taxon>Cladocera</taxon>
        <taxon>Anomopoda</taxon>
        <taxon>Daphniidae</taxon>
        <taxon>Daphnia</taxon>
    </lineage>
</organism>
<proteinExistence type="predicted"/>